<organism evidence="1 2">
    <name type="scientific">Brassica cretica</name>
    <name type="common">Mustard</name>
    <dbReference type="NCBI Taxonomy" id="69181"/>
    <lineage>
        <taxon>Eukaryota</taxon>
        <taxon>Viridiplantae</taxon>
        <taxon>Streptophyta</taxon>
        <taxon>Embryophyta</taxon>
        <taxon>Tracheophyta</taxon>
        <taxon>Spermatophyta</taxon>
        <taxon>Magnoliopsida</taxon>
        <taxon>eudicotyledons</taxon>
        <taxon>Gunneridae</taxon>
        <taxon>Pentapetalae</taxon>
        <taxon>rosids</taxon>
        <taxon>malvids</taxon>
        <taxon>Brassicales</taxon>
        <taxon>Brassicaceae</taxon>
        <taxon>Brassiceae</taxon>
        <taxon>Brassica</taxon>
    </lineage>
</organism>
<accession>A0A8S9JCK4</accession>
<name>A0A8S9JCK4_BRACR</name>
<evidence type="ECO:0000313" key="1">
    <source>
        <dbReference type="EMBL" id="KAF2579838.1"/>
    </source>
</evidence>
<dbReference type="EMBL" id="QGKW02001660">
    <property type="protein sequence ID" value="KAF2579838.1"/>
    <property type="molecule type" value="Genomic_DNA"/>
</dbReference>
<dbReference type="AlphaFoldDB" id="A0A8S9JCK4"/>
<sequence>MLRAWFSSRRFRFSDSSWLSFSRSAPVALSVRRASPSRSRLLRRARDSPEHPLSVLGDMIVRIAGVGVAPPNGGGGATFGSLSTIHSMASSLLENICSRFAVFHVVGLSTLSLFALAASPYDAVCGRVAFVPELGVSRVGMGWL</sequence>
<protein>
    <submittedName>
        <fullName evidence="1">Uncharacterized protein</fullName>
    </submittedName>
</protein>
<reference evidence="1" key="1">
    <citation type="submission" date="2019-12" db="EMBL/GenBank/DDBJ databases">
        <title>Genome sequencing and annotation of Brassica cretica.</title>
        <authorList>
            <person name="Studholme D.J."/>
            <person name="Sarris P.F."/>
        </authorList>
    </citation>
    <scope>NUCLEOTIDE SEQUENCE</scope>
    <source>
        <strain evidence="1">PFS-001/15</strain>
        <tissue evidence="1">Leaf</tissue>
    </source>
</reference>
<comment type="caution">
    <text evidence="1">The sequence shown here is derived from an EMBL/GenBank/DDBJ whole genome shotgun (WGS) entry which is preliminary data.</text>
</comment>
<proteinExistence type="predicted"/>
<gene>
    <name evidence="1" type="ORF">F2Q68_00004784</name>
</gene>
<evidence type="ECO:0000313" key="2">
    <source>
        <dbReference type="Proteomes" id="UP000712281"/>
    </source>
</evidence>
<dbReference type="Proteomes" id="UP000712281">
    <property type="component" value="Unassembled WGS sequence"/>
</dbReference>